<gene>
    <name evidence="3" type="primary">LAT</name>
    <name evidence="3" type="ORF">Y1Q_0016056</name>
</gene>
<dbReference type="PANTHER" id="PTHR15586:SF0">
    <property type="entry name" value="LINKER FOR ACTIVATION OF T-CELLS FAMILY MEMBER 1"/>
    <property type="match status" value="1"/>
</dbReference>
<dbReference type="InterPro" id="IPR008359">
    <property type="entry name" value="Linker_for_activat_Tcells_prot"/>
</dbReference>
<dbReference type="Proteomes" id="UP000050525">
    <property type="component" value="Unassembled WGS sequence"/>
</dbReference>
<dbReference type="GO" id="GO:0006955">
    <property type="term" value="P:immune response"/>
    <property type="evidence" value="ECO:0007669"/>
    <property type="project" value="TreeGrafter"/>
</dbReference>
<dbReference type="GO" id="GO:0019901">
    <property type="term" value="F:protein kinase binding"/>
    <property type="evidence" value="ECO:0007669"/>
    <property type="project" value="TreeGrafter"/>
</dbReference>
<proteinExistence type="predicted"/>
<organism evidence="3 4">
    <name type="scientific">Alligator mississippiensis</name>
    <name type="common">American alligator</name>
    <dbReference type="NCBI Taxonomy" id="8496"/>
    <lineage>
        <taxon>Eukaryota</taxon>
        <taxon>Metazoa</taxon>
        <taxon>Chordata</taxon>
        <taxon>Craniata</taxon>
        <taxon>Vertebrata</taxon>
        <taxon>Euteleostomi</taxon>
        <taxon>Archelosauria</taxon>
        <taxon>Archosauria</taxon>
        <taxon>Crocodylia</taxon>
        <taxon>Alligatoridae</taxon>
        <taxon>Alligatorinae</taxon>
        <taxon>Alligator</taxon>
    </lineage>
</organism>
<comment type="caution">
    <text evidence="3">The sequence shown here is derived from an EMBL/GenBank/DDBJ whole genome shotgun (WGS) entry which is preliminary data.</text>
</comment>
<name>A0A151MLQ2_ALLMI</name>
<feature type="region of interest" description="Disordered" evidence="1">
    <location>
        <begin position="26"/>
        <end position="191"/>
    </location>
</feature>
<evidence type="ECO:0000256" key="2">
    <source>
        <dbReference type="SAM" id="SignalP"/>
    </source>
</evidence>
<dbReference type="PANTHER" id="PTHR15586">
    <property type="entry name" value="LINKER FOR ACTIVATION OF T-CELLS FAMILY MEMBER 1"/>
    <property type="match status" value="1"/>
</dbReference>
<keyword evidence="2" id="KW-0732">Signal</keyword>
<dbReference type="AlphaFoldDB" id="A0A151MLQ2"/>
<protein>
    <submittedName>
        <fullName evidence="3">Linker for activation of T-cells family member 1 isoform C</fullName>
    </submittedName>
</protein>
<evidence type="ECO:0000313" key="4">
    <source>
        <dbReference type="Proteomes" id="UP000050525"/>
    </source>
</evidence>
<dbReference type="GO" id="GO:0035556">
    <property type="term" value="P:intracellular signal transduction"/>
    <property type="evidence" value="ECO:0007669"/>
    <property type="project" value="TreeGrafter"/>
</dbReference>
<dbReference type="Pfam" id="PF15234">
    <property type="entry name" value="LAT"/>
    <property type="match status" value="1"/>
</dbReference>
<evidence type="ECO:0000256" key="1">
    <source>
        <dbReference type="SAM" id="MobiDB-lite"/>
    </source>
</evidence>
<feature type="chain" id="PRO_5007585263" evidence="2">
    <location>
        <begin position="20"/>
        <end position="191"/>
    </location>
</feature>
<dbReference type="GO" id="GO:0006954">
    <property type="term" value="P:inflammatory response"/>
    <property type="evidence" value="ECO:0007669"/>
    <property type="project" value="TreeGrafter"/>
</dbReference>
<dbReference type="STRING" id="8496.A0A151MLQ2"/>
<sequence>MEPALLALGVLALLPPVAALLCAHCPRRSPREDPGPEAIGDYEYKRSPQAPPSRTASVARPEPDNDSVPSYENEEHPPHVAADMEDDDNDYNNDTPGYVVVLPDGAAGPPLAEPPAPASAPQDNSCSAMAGEDYENFPEPPPTPPEPQMRESLADSLEYVNMPEPGAPEPQYGSSDRESEEDGPDYENLQR</sequence>
<feature type="compositionally biased region" description="Pro residues" evidence="1">
    <location>
        <begin position="138"/>
        <end position="147"/>
    </location>
</feature>
<accession>A0A151MLQ2</accession>
<evidence type="ECO:0000313" key="3">
    <source>
        <dbReference type="EMBL" id="KYO25454.1"/>
    </source>
</evidence>
<reference evidence="3 4" key="1">
    <citation type="journal article" date="2012" name="Genome Biol.">
        <title>Sequencing three crocodilian genomes to illuminate the evolution of archosaurs and amniotes.</title>
        <authorList>
            <person name="St John J.A."/>
            <person name="Braun E.L."/>
            <person name="Isberg S.R."/>
            <person name="Miles L.G."/>
            <person name="Chong A.Y."/>
            <person name="Gongora J."/>
            <person name="Dalzell P."/>
            <person name="Moran C."/>
            <person name="Bed'hom B."/>
            <person name="Abzhanov A."/>
            <person name="Burgess S.C."/>
            <person name="Cooksey A.M."/>
            <person name="Castoe T.A."/>
            <person name="Crawford N.G."/>
            <person name="Densmore L.D."/>
            <person name="Drew J.C."/>
            <person name="Edwards S.V."/>
            <person name="Faircloth B.C."/>
            <person name="Fujita M.K."/>
            <person name="Greenwold M.J."/>
            <person name="Hoffmann F.G."/>
            <person name="Howard J.M."/>
            <person name="Iguchi T."/>
            <person name="Janes D.E."/>
            <person name="Khan S.Y."/>
            <person name="Kohno S."/>
            <person name="de Koning A.J."/>
            <person name="Lance S.L."/>
            <person name="McCarthy F.M."/>
            <person name="McCormack J.E."/>
            <person name="Merchant M.E."/>
            <person name="Peterson D.G."/>
            <person name="Pollock D.D."/>
            <person name="Pourmand N."/>
            <person name="Raney B.J."/>
            <person name="Roessler K.A."/>
            <person name="Sanford J.R."/>
            <person name="Sawyer R.H."/>
            <person name="Schmidt C.J."/>
            <person name="Triplett E.W."/>
            <person name="Tuberville T.D."/>
            <person name="Venegas-Anaya M."/>
            <person name="Howard J.T."/>
            <person name="Jarvis E.D."/>
            <person name="Guillette L.J.Jr."/>
            <person name="Glenn T.C."/>
            <person name="Green R.E."/>
            <person name="Ray D.A."/>
        </authorList>
    </citation>
    <scope>NUCLEOTIDE SEQUENCE [LARGE SCALE GENOMIC DNA]</scope>
    <source>
        <strain evidence="3">KSC_2009_1</strain>
    </source>
</reference>
<keyword evidence="4" id="KW-1185">Reference proteome</keyword>
<dbReference type="EMBL" id="AKHW03005789">
    <property type="protein sequence ID" value="KYO25454.1"/>
    <property type="molecule type" value="Genomic_DNA"/>
</dbReference>
<dbReference type="GO" id="GO:0001772">
    <property type="term" value="C:immunological synapse"/>
    <property type="evidence" value="ECO:0007669"/>
    <property type="project" value="TreeGrafter"/>
</dbReference>
<feature type="signal peptide" evidence="2">
    <location>
        <begin position="1"/>
        <end position="19"/>
    </location>
</feature>
<dbReference type="GO" id="GO:0050863">
    <property type="term" value="P:regulation of T cell activation"/>
    <property type="evidence" value="ECO:0007669"/>
    <property type="project" value="TreeGrafter"/>
</dbReference>